<dbReference type="EMBL" id="JAROKS010000012">
    <property type="protein sequence ID" value="KAK1798152.1"/>
    <property type="molecule type" value="Genomic_DNA"/>
</dbReference>
<reference evidence="2" key="1">
    <citation type="submission" date="2023-03" db="EMBL/GenBank/DDBJ databases">
        <title>Electrophorus voltai genome.</title>
        <authorList>
            <person name="Bian C."/>
        </authorList>
    </citation>
    <scope>NUCLEOTIDE SEQUENCE</scope>
    <source>
        <strain evidence="2">CB-2022</strain>
        <tissue evidence="2">Muscle</tissue>
    </source>
</reference>
<evidence type="ECO:0000313" key="3">
    <source>
        <dbReference type="Proteomes" id="UP001239994"/>
    </source>
</evidence>
<dbReference type="AlphaFoldDB" id="A0AAD9E0Q9"/>
<comment type="caution">
    <text evidence="2">The sequence shown here is derived from an EMBL/GenBank/DDBJ whole genome shotgun (WGS) entry which is preliminary data.</text>
</comment>
<proteinExistence type="predicted"/>
<dbReference type="Proteomes" id="UP001239994">
    <property type="component" value="Unassembled WGS sequence"/>
</dbReference>
<feature type="region of interest" description="Disordered" evidence="1">
    <location>
        <begin position="68"/>
        <end position="90"/>
    </location>
</feature>
<evidence type="ECO:0000256" key="1">
    <source>
        <dbReference type="SAM" id="MobiDB-lite"/>
    </source>
</evidence>
<protein>
    <submittedName>
        <fullName evidence="2">Uncharacterized protein</fullName>
    </submittedName>
</protein>
<keyword evidence="3" id="KW-1185">Reference proteome</keyword>
<sequence>METEYESVSNPIGFVTQRIKGSPCACENLCAVGNKGAPVNKKHLRTELELRINVCVKVPFYKRARSERDHDLEMTGPAPSAVTDRGHGGLDSHLEQKPLPKPCDGCSMKFKVEVQLPQKARSVFEASPWEKGGSRGGAKPLPWCGTPFSPKSPPLSRWPRPRHQGSSRWHRPAWTRLMGQAGSWIIGARDLAICFQRLVAGPGCRRPRGQDEIQRPLQETLLIMPYQLAPSLLIDASQVSMFGSAWAWGYQQASPFLAVRAASTSQGCDWVKPEERRMQGLHLRDVGVATQPPTVEIREPPPGPALDRTGGLWVLYHLCVSCMLGGKRDCKCAAREF</sequence>
<evidence type="ECO:0000313" key="2">
    <source>
        <dbReference type="EMBL" id="KAK1798152.1"/>
    </source>
</evidence>
<accession>A0AAD9E0Q9</accession>
<gene>
    <name evidence="2" type="ORF">P4O66_000646</name>
</gene>
<name>A0AAD9E0Q9_9TELE</name>
<organism evidence="2 3">
    <name type="scientific">Electrophorus voltai</name>
    <dbReference type="NCBI Taxonomy" id="2609070"/>
    <lineage>
        <taxon>Eukaryota</taxon>
        <taxon>Metazoa</taxon>
        <taxon>Chordata</taxon>
        <taxon>Craniata</taxon>
        <taxon>Vertebrata</taxon>
        <taxon>Euteleostomi</taxon>
        <taxon>Actinopterygii</taxon>
        <taxon>Neopterygii</taxon>
        <taxon>Teleostei</taxon>
        <taxon>Ostariophysi</taxon>
        <taxon>Gymnotiformes</taxon>
        <taxon>Gymnotoidei</taxon>
        <taxon>Gymnotidae</taxon>
        <taxon>Electrophorus</taxon>
    </lineage>
</organism>